<proteinExistence type="predicted"/>
<protein>
    <submittedName>
        <fullName evidence="1">Uncharacterized protein</fullName>
    </submittedName>
</protein>
<keyword evidence="2" id="KW-1185">Reference proteome</keyword>
<dbReference type="OrthoDB" id="23134at10239"/>
<sequence>MTKTQTIINRILQVTNFQNVACYCSDWKDFVQELAEWGVDGCAKIDFDDPELNIPMLDAFIKSENGYIREGI</sequence>
<accession>M4SLH3</accession>
<evidence type="ECO:0000313" key="2">
    <source>
        <dbReference type="Proteomes" id="UP000203676"/>
    </source>
</evidence>
<dbReference type="GeneID" id="15312200"/>
<dbReference type="RefSeq" id="YP_007877780.1">
    <property type="nucleotide sequence ID" value="NC_021072.1"/>
</dbReference>
<dbReference type="Proteomes" id="UP000203676">
    <property type="component" value="Segment"/>
</dbReference>
<name>M4SLH3_9CAUD</name>
<organism evidence="1 2">
    <name type="scientific">Synechococcus phage Syn30</name>
    <dbReference type="NCBI Taxonomy" id="536474"/>
    <lineage>
        <taxon>Viruses</taxon>
        <taxon>Duplodnaviria</taxon>
        <taxon>Heunggongvirae</taxon>
        <taxon>Uroviricota</taxon>
        <taxon>Caudoviricetes</taxon>
        <taxon>Pantevenvirales</taxon>
        <taxon>Kyanoviridae</taxon>
        <taxon>Leucotheavirus</taxon>
        <taxon>Leucotheavirus syn30</taxon>
    </lineage>
</organism>
<reference evidence="1 2" key="1">
    <citation type="submission" date="2010-11" db="EMBL/GenBank/DDBJ databases">
        <title>The Genome Sequence of Cyanophage Syn30.</title>
        <authorList>
            <consortium name="The Broad Institute Genome Sequencing Platform"/>
            <person name="Henn M.R."/>
            <person name="Sullivan M.S."/>
            <person name="Osburne M.S."/>
            <person name="Levin J."/>
            <person name="Malboeuf C."/>
            <person name="Casali M."/>
            <person name="Russ C."/>
            <person name="Lennon N."/>
            <person name="Chapman S.B."/>
            <person name="Erlich R."/>
            <person name="Young S.K."/>
            <person name="Yandava C."/>
            <person name="Zeng Q."/>
            <person name="Alvarado L."/>
            <person name="Anderson S."/>
            <person name="Berlin A."/>
            <person name="Chen Z."/>
            <person name="Freedman E."/>
            <person name="Gellesch M."/>
            <person name="Goldberg J."/>
            <person name="Green L."/>
            <person name="Griggs A."/>
            <person name="Gujja S."/>
            <person name="Heilman E.R."/>
            <person name="Heiman D."/>
            <person name="Hollinger A."/>
            <person name="Howarth C."/>
            <person name="Larson L."/>
            <person name="Mehta T."/>
            <person name="Pearson M."/>
            <person name="Roberts A."/>
            <person name="Ryan E."/>
            <person name="Saif S."/>
            <person name="Shea T."/>
            <person name="Shenoy N."/>
            <person name="Sisk P."/>
            <person name="Stolte C."/>
            <person name="Sykes S."/>
            <person name="White J."/>
            <person name="Yu Q."/>
            <person name="Coleman M.L."/>
            <person name="Huang K.H."/>
            <person name="Weigele P.R."/>
            <person name="DeFrancesco A.S."/>
            <person name="Kern S.E."/>
            <person name="Thompson L.R."/>
            <person name="Fu R."/>
            <person name="Hombeck B."/>
            <person name="Chisholm S.W."/>
            <person name="Haas B."/>
            <person name="Nusbaum C."/>
            <person name="Birren B."/>
        </authorList>
    </citation>
    <scope>NUCLEOTIDE SEQUENCE [LARGE SCALE GENOMIC DNA]</scope>
    <source>
        <strain evidence="1 2">Syn30</strain>
    </source>
</reference>
<evidence type="ECO:0000313" key="1">
    <source>
        <dbReference type="EMBL" id="AGH56100.1"/>
    </source>
</evidence>
<dbReference type="EMBL" id="HQ634189">
    <property type="protein sequence ID" value="AGH56100.1"/>
    <property type="molecule type" value="Genomic_DNA"/>
</dbReference>
<gene>
    <name evidence="1" type="ORF">CPRG_00016</name>
</gene>
<dbReference type="KEGG" id="vg:15312200"/>